<dbReference type="AlphaFoldDB" id="A0A9K3IG17"/>
<comment type="caution">
    <text evidence="1">The sequence shown here is derived from an EMBL/GenBank/DDBJ whole genome shotgun (WGS) entry which is preliminary data.</text>
</comment>
<reference evidence="1" key="1">
    <citation type="journal article" date="2017" name="Nature">
        <title>The sunflower genome provides insights into oil metabolism, flowering and Asterid evolution.</title>
        <authorList>
            <person name="Badouin H."/>
            <person name="Gouzy J."/>
            <person name="Grassa C.J."/>
            <person name="Murat F."/>
            <person name="Staton S.E."/>
            <person name="Cottret L."/>
            <person name="Lelandais-Briere C."/>
            <person name="Owens G.L."/>
            <person name="Carrere S."/>
            <person name="Mayjonade B."/>
            <person name="Legrand L."/>
            <person name="Gill N."/>
            <person name="Kane N.C."/>
            <person name="Bowers J.E."/>
            <person name="Hubner S."/>
            <person name="Bellec A."/>
            <person name="Berard A."/>
            <person name="Berges H."/>
            <person name="Blanchet N."/>
            <person name="Boniface M.C."/>
            <person name="Brunel D."/>
            <person name="Catrice O."/>
            <person name="Chaidir N."/>
            <person name="Claudel C."/>
            <person name="Donnadieu C."/>
            <person name="Faraut T."/>
            <person name="Fievet G."/>
            <person name="Helmstetter N."/>
            <person name="King M."/>
            <person name="Knapp S.J."/>
            <person name="Lai Z."/>
            <person name="Le Paslier M.C."/>
            <person name="Lippi Y."/>
            <person name="Lorenzon L."/>
            <person name="Mandel J.R."/>
            <person name="Marage G."/>
            <person name="Marchand G."/>
            <person name="Marquand E."/>
            <person name="Bret-Mestries E."/>
            <person name="Morien E."/>
            <person name="Nambeesan S."/>
            <person name="Nguyen T."/>
            <person name="Pegot-Espagnet P."/>
            <person name="Pouilly N."/>
            <person name="Raftis F."/>
            <person name="Sallet E."/>
            <person name="Schiex T."/>
            <person name="Thomas J."/>
            <person name="Vandecasteele C."/>
            <person name="Vares D."/>
            <person name="Vear F."/>
            <person name="Vautrin S."/>
            <person name="Crespi M."/>
            <person name="Mangin B."/>
            <person name="Burke J.M."/>
            <person name="Salse J."/>
            <person name="Munos S."/>
            <person name="Vincourt P."/>
            <person name="Rieseberg L.H."/>
            <person name="Langlade N.B."/>
        </authorList>
    </citation>
    <scope>NUCLEOTIDE SEQUENCE</scope>
    <source>
        <tissue evidence="1">Leaves</tissue>
    </source>
</reference>
<reference evidence="1" key="2">
    <citation type="submission" date="2020-06" db="EMBL/GenBank/DDBJ databases">
        <title>Helianthus annuus Genome sequencing and assembly Release 2.</title>
        <authorList>
            <person name="Gouzy J."/>
            <person name="Langlade N."/>
            <person name="Munos S."/>
        </authorList>
    </citation>
    <scope>NUCLEOTIDE SEQUENCE</scope>
    <source>
        <tissue evidence="1">Leaves</tissue>
    </source>
</reference>
<organism evidence="1 2">
    <name type="scientific">Helianthus annuus</name>
    <name type="common">Common sunflower</name>
    <dbReference type="NCBI Taxonomy" id="4232"/>
    <lineage>
        <taxon>Eukaryota</taxon>
        <taxon>Viridiplantae</taxon>
        <taxon>Streptophyta</taxon>
        <taxon>Embryophyta</taxon>
        <taxon>Tracheophyta</taxon>
        <taxon>Spermatophyta</taxon>
        <taxon>Magnoliopsida</taxon>
        <taxon>eudicotyledons</taxon>
        <taxon>Gunneridae</taxon>
        <taxon>Pentapetalae</taxon>
        <taxon>asterids</taxon>
        <taxon>campanulids</taxon>
        <taxon>Asterales</taxon>
        <taxon>Asteraceae</taxon>
        <taxon>Asteroideae</taxon>
        <taxon>Heliantheae alliance</taxon>
        <taxon>Heliantheae</taxon>
        <taxon>Helianthus</taxon>
    </lineage>
</organism>
<protein>
    <submittedName>
        <fullName evidence="1">Uncharacterized protein</fullName>
    </submittedName>
</protein>
<accession>A0A9K3IG17</accession>
<evidence type="ECO:0000313" key="2">
    <source>
        <dbReference type="Proteomes" id="UP000215914"/>
    </source>
</evidence>
<evidence type="ECO:0000313" key="1">
    <source>
        <dbReference type="EMBL" id="KAF5796239.1"/>
    </source>
</evidence>
<sequence length="70" mass="8136">MEPEIPKEFALALGDLVSTKPRHGGQKNVNKFMNDIIFFVGRINYQSPRKRPDSQLKISRHWSVTKSPWL</sequence>
<dbReference type="Gramene" id="mRNA:HanXRQr2_Chr08g0349151">
    <property type="protein sequence ID" value="mRNA:HanXRQr2_Chr08g0349151"/>
    <property type="gene ID" value="HanXRQr2_Chr08g0349151"/>
</dbReference>
<dbReference type="Proteomes" id="UP000215914">
    <property type="component" value="Unassembled WGS sequence"/>
</dbReference>
<name>A0A9K3IG17_HELAN</name>
<proteinExistence type="predicted"/>
<gene>
    <name evidence="1" type="ORF">HanXRQr2_Chr08g0349151</name>
</gene>
<dbReference type="EMBL" id="MNCJ02000323">
    <property type="protein sequence ID" value="KAF5796239.1"/>
    <property type="molecule type" value="Genomic_DNA"/>
</dbReference>
<keyword evidence="2" id="KW-1185">Reference proteome</keyword>